<reference evidence="3" key="1">
    <citation type="submission" date="2022-04" db="EMBL/GenBank/DDBJ databases">
        <title>Whole genome sequence of Sphaerotilus sp. FB-5.</title>
        <authorList>
            <person name="Takeda M."/>
            <person name="Narihara S."/>
            <person name="Akimoto M."/>
            <person name="Akimoto R."/>
            <person name="Nishiyashiki S."/>
            <person name="Murakami T."/>
        </authorList>
    </citation>
    <scope>NUCLEOTIDE SEQUENCE</scope>
    <source>
        <strain evidence="3">FB-5</strain>
    </source>
</reference>
<dbReference type="Gene3D" id="3.30.70.1290">
    <property type="entry name" value="Transposase IS200-like"/>
    <property type="match status" value="1"/>
</dbReference>
<feature type="region of interest" description="Disordered" evidence="1">
    <location>
        <begin position="199"/>
        <end position="221"/>
    </location>
</feature>
<dbReference type="PANTHER" id="PTHR34322">
    <property type="entry name" value="TRANSPOSASE, Y1_TNP DOMAIN-CONTAINING"/>
    <property type="match status" value="1"/>
</dbReference>
<evidence type="ECO:0000256" key="1">
    <source>
        <dbReference type="SAM" id="MobiDB-lite"/>
    </source>
</evidence>
<sequence>MQRGHNLQAVFLDDEDRRAYLAALAESAATQKVAVLAYCLLDDQVHLLVEPPGAESLSRMLQSLGRRYGAAFNRRHGRSGTLWDGRFRATVLDPRAYLLDAMRCIEQAPQRAGLVAEAVDWPWSSAAHHSGRGRVGWLSDPPLYWSLGNTPFERELAWLRLLDEPLPSGVLVPLLGAVHKGWVFGSGAFIASLGARTERPLQPRPRGRPRKALDQGGGFLG</sequence>
<proteinExistence type="predicted"/>
<dbReference type="PANTHER" id="PTHR34322:SF2">
    <property type="entry name" value="TRANSPOSASE IS200-LIKE DOMAIN-CONTAINING PROTEIN"/>
    <property type="match status" value="1"/>
</dbReference>
<accession>A0ABN6PHI4</accession>
<dbReference type="SMART" id="SM01321">
    <property type="entry name" value="Y1_Tnp"/>
    <property type="match status" value="1"/>
</dbReference>
<feature type="domain" description="Transposase IS200-like" evidence="2">
    <location>
        <begin position="1"/>
        <end position="108"/>
    </location>
</feature>
<organism evidence="3 4">
    <name type="scientific">Sphaerotilus microaerophilus</name>
    <dbReference type="NCBI Taxonomy" id="2914710"/>
    <lineage>
        <taxon>Bacteria</taxon>
        <taxon>Pseudomonadati</taxon>
        <taxon>Pseudomonadota</taxon>
        <taxon>Betaproteobacteria</taxon>
        <taxon>Burkholderiales</taxon>
        <taxon>Sphaerotilaceae</taxon>
        <taxon>Sphaerotilus</taxon>
    </lineage>
</organism>
<evidence type="ECO:0000313" key="3">
    <source>
        <dbReference type="EMBL" id="BDI04419.1"/>
    </source>
</evidence>
<gene>
    <name evidence="3" type="ORF">CATMQ487_13890</name>
</gene>
<protein>
    <recommendedName>
        <fullName evidence="2">Transposase IS200-like domain-containing protein</fullName>
    </recommendedName>
</protein>
<keyword evidence="4" id="KW-1185">Reference proteome</keyword>
<evidence type="ECO:0000259" key="2">
    <source>
        <dbReference type="SMART" id="SM01321"/>
    </source>
</evidence>
<name>A0ABN6PHI4_9BURK</name>
<evidence type="ECO:0000313" key="4">
    <source>
        <dbReference type="Proteomes" id="UP001057498"/>
    </source>
</evidence>
<dbReference type="Proteomes" id="UP001057498">
    <property type="component" value="Chromosome"/>
</dbReference>
<dbReference type="InterPro" id="IPR036515">
    <property type="entry name" value="Transposase_17_sf"/>
</dbReference>
<dbReference type="InterPro" id="IPR002686">
    <property type="entry name" value="Transposase_17"/>
</dbReference>
<dbReference type="EMBL" id="AP025730">
    <property type="protein sequence ID" value="BDI04419.1"/>
    <property type="molecule type" value="Genomic_DNA"/>
</dbReference>
<dbReference type="SUPFAM" id="SSF143422">
    <property type="entry name" value="Transposase IS200-like"/>
    <property type="match status" value="1"/>
</dbReference>
<dbReference type="Pfam" id="PF01797">
    <property type="entry name" value="Y1_Tnp"/>
    <property type="match status" value="1"/>
</dbReference>